<feature type="domain" description="Reverse transcriptase" evidence="1">
    <location>
        <begin position="1"/>
        <end position="160"/>
    </location>
</feature>
<dbReference type="STRING" id="1064592.G0VI86"/>
<reference evidence="2 3" key="1">
    <citation type="journal article" date="2011" name="Proc. Natl. Acad. Sci. U.S.A.">
        <title>Evolutionary erosion of yeast sex chromosomes by mating-type switching accidents.</title>
        <authorList>
            <person name="Gordon J.L."/>
            <person name="Armisen D."/>
            <person name="Proux-Wera E."/>
            <person name="Oheigeartaigh S.S."/>
            <person name="Byrne K.P."/>
            <person name="Wolfe K.H."/>
        </authorList>
    </citation>
    <scope>NUCLEOTIDE SEQUENCE [LARGE SCALE GENOMIC DNA]</scope>
    <source>
        <strain evidence="3">ATCC 76901 / BCRC 22586 / CBS 4309 / NBRC 1992 / NRRL Y-12630</strain>
    </source>
</reference>
<dbReference type="PANTHER" id="PTHR33064">
    <property type="entry name" value="POL PROTEIN"/>
    <property type="match status" value="1"/>
</dbReference>
<dbReference type="HOGENOM" id="CLU_1396683_0_0_1"/>
<dbReference type="InterPro" id="IPR043128">
    <property type="entry name" value="Rev_trsase/Diguanyl_cyclase"/>
</dbReference>
<evidence type="ECO:0000259" key="1">
    <source>
        <dbReference type="PROSITE" id="PS50878"/>
    </source>
</evidence>
<dbReference type="CDD" id="cd01647">
    <property type="entry name" value="RT_LTR"/>
    <property type="match status" value="1"/>
</dbReference>
<proteinExistence type="predicted"/>
<reference key="2">
    <citation type="submission" date="2011-08" db="EMBL/GenBank/DDBJ databases">
        <title>Genome sequence of Naumovozyma castellii.</title>
        <authorList>
            <person name="Gordon J.L."/>
            <person name="Armisen D."/>
            <person name="Proux-Wera E."/>
            <person name="OhEigeartaigh S.S."/>
            <person name="Byrne K.P."/>
            <person name="Wolfe K.H."/>
        </authorList>
    </citation>
    <scope>NUCLEOTIDE SEQUENCE</scope>
    <source>
        <strain>Type strain:CBS 4309</strain>
    </source>
</reference>
<dbReference type="RefSeq" id="XP_003677473.1">
    <property type="nucleotide sequence ID" value="XM_003677425.1"/>
</dbReference>
<dbReference type="Gene3D" id="3.30.70.270">
    <property type="match status" value="1"/>
</dbReference>
<protein>
    <recommendedName>
        <fullName evidence="1">Reverse transcriptase domain-containing protein</fullName>
    </recommendedName>
</protein>
<dbReference type="GeneID" id="96904786"/>
<dbReference type="OMA" id="YNIAINP"/>
<dbReference type="InterPro" id="IPR000477">
    <property type="entry name" value="RT_dom"/>
</dbReference>
<dbReference type="OrthoDB" id="4096693at2759"/>
<dbReference type="Gene3D" id="3.10.10.10">
    <property type="entry name" value="HIV Type 1 Reverse Transcriptase, subunit A, domain 1"/>
    <property type="match status" value="1"/>
</dbReference>
<evidence type="ECO:0000313" key="3">
    <source>
        <dbReference type="Proteomes" id="UP000001640"/>
    </source>
</evidence>
<dbReference type="InParanoid" id="G0VI86"/>
<evidence type="ECO:0000313" key="2">
    <source>
        <dbReference type="EMBL" id="CCC71121.1"/>
    </source>
</evidence>
<dbReference type="Proteomes" id="UP000001640">
    <property type="component" value="Chromosome 7"/>
</dbReference>
<accession>G0VI86</accession>
<dbReference type="eggNOG" id="KOG0017">
    <property type="taxonomic scope" value="Eukaryota"/>
</dbReference>
<dbReference type="PANTHER" id="PTHR33064:SF37">
    <property type="entry name" value="RIBONUCLEASE H"/>
    <property type="match status" value="1"/>
</dbReference>
<dbReference type="InterPro" id="IPR043502">
    <property type="entry name" value="DNA/RNA_pol_sf"/>
</dbReference>
<dbReference type="AlphaFoldDB" id="G0VI86"/>
<dbReference type="SUPFAM" id="SSF56672">
    <property type="entry name" value="DNA/RNA polymerases"/>
    <property type="match status" value="1"/>
</dbReference>
<gene>
    <name evidence="2" type="primary">NCAS0G02340</name>
    <name evidence="2" type="ordered locus">NCAS_0G02340</name>
</gene>
<dbReference type="InterPro" id="IPR051320">
    <property type="entry name" value="Viral_Replic_Matur_Polypro"/>
</dbReference>
<dbReference type="Pfam" id="PF00078">
    <property type="entry name" value="RVT_1"/>
    <property type="match status" value="1"/>
</dbReference>
<organism evidence="2 3">
    <name type="scientific">Naumovozyma castellii</name>
    <name type="common">Yeast</name>
    <name type="synonym">Saccharomyces castellii</name>
    <dbReference type="NCBI Taxonomy" id="27288"/>
    <lineage>
        <taxon>Eukaryota</taxon>
        <taxon>Fungi</taxon>
        <taxon>Dikarya</taxon>
        <taxon>Ascomycota</taxon>
        <taxon>Saccharomycotina</taxon>
        <taxon>Saccharomycetes</taxon>
        <taxon>Saccharomycetales</taxon>
        <taxon>Saccharomycetaceae</taxon>
        <taxon>Naumovozyma</taxon>
    </lineage>
</organism>
<dbReference type="PROSITE" id="PS50878">
    <property type="entry name" value="RT_POL"/>
    <property type="match status" value="1"/>
</dbReference>
<sequence length="195" mass="22254">MSGNIMVNQYTPVRKVNKHLIYTPRPIPPTQSILSELSKKSLFSAIDISKAYQQLPLKGDKIGIITEFGVFRFTRLPYGLASAPYWWGEFIQTIINKVNVKSTSVIRYYYDDIVIASNDATEHFAVIHSLFEQLDLHGLTVSESKLQLSQTTIHFLGYNISKDRLAIDDEKIKTIQNWKLPTDKEGIVKFIGFVN</sequence>
<dbReference type="KEGG" id="ncs:NCAS_0G02340"/>
<dbReference type="EMBL" id="HE576758">
    <property type="protein sequence ID" value="CCC71121.1"/>
    <property type="molecule type" value="Genomic_DNA"/>
</dbReference>
<name>G0VI86_NAUCA</name>
<keyword evidence="3" id="KW-1185">Reference proteome</keyword>